<accession>A0A914V0H5</accession>
<evidence type="ECO:0000313" key="1">
    <source>
        <dbReference type="Proteomes" id="UP000887566"/>
    </source>
</evidence>
<keyword evidence="1" id="KW-1185">Reference proteome</keyword>
<protein>
    <submittedName>
        <fullName evidence="2">Uncharacterized protein</fullName>
    </submittedName>
</protein>
<organism evidence="1 2">
    <name type="scientific">Plectus sambesii</name>
    <dbReference type="NCBI Taxonomy" id="2011161"/>
    <lineage>
        <taxon>Eukaryota</taxon>
        <taxon>Metazoa</taxon>
        <taxon>Ecdysozoa</taxon>
        <taxon>Nematoda</taxon>
        <taxon>Chromadorea</taxon>
        <taxon>Plectida</taxon>
        <taxon>Plectina</taxon>
        <taxon>Plectoidea</taxon>
        <taxon>Plectidae</taxon>
        <taxon>Plectus</taxon>
    </lineage>
</organism>
<name>A0A914V0H5_9BILA</name>
<proteinExistence type="predicted"/>
<dbReference type="Proteomes" id="UP000887566">
    <property type="component" value="Unplaced"/>
</dbReference>
<dbReference type="AlphaFoldDB" id="A0A914V0H5"/>
<sequence>MQQNEDMQMRNSTLELCMKKDKVCHNQMKKLLNGTENQQSKEVQLRDMKKLLNGTQKRQNKDMQMRSSTWELCLKKDKVYRNQMKKLLNGTQKQLNKDMQMHDVMWD</sequence>
<evidence type="ECO:0000313" key="2">
    <source>
        <dbReference type="WBParaSite" id="PSAMB.scaffold1419size31726.g12926.t1"/>
    </source>
</evidence>
<dbReference type="WBParaSite" id="PSAMB.scaffold1419size31726.g12926.t1">
    <property type="protein sequence ID" value="PSAMB.scaffold1419size31726.g12926.t1"/>
    <property type="gene ID" value="PSAMB.scaffold1419size31726.g12926"/>
</dbReference>
<reference evidence="2" key="1">
    <citation type="submission" date="2022-11" db="UniProtKB">
        <authorList>
            <consortium name="WormBaseParasite"/>
        </authorList>
    </citation>
    <scope>IDENTIFICATION</scope>
</reference>